<dbReference type="Gene3D" id="1.10.510.10">
    <property type="entry name" value="Transferase(Phosphotransferase) domain 1"/>
    <property type="match status" value="2"/>
</dbReference>
<dbReference type="Gene3D" id="3.30.200.20">
    <property type="entry name" value="Phosphorylase Kinase, domain 1"/>
    <property type="match status" value="2"/>
</dbReference>
<dbReference type="GO" id="GO:0005524">
    <property type="term" value="F:ATP binding"/>
    <property type="evidence" value="ECO:0007669"/>
    <property type="project" value="UniProtKB-UniRule"/>
</dbReference>
<sequence length="826" mass="92309">MESINAGLEIISTVTATADHVPVNKNQCKRLAERFRDISNALEAMKTEHKFGNSLSETSAIEQILIVLEKGQALVESYATDSSALQNVLNRAENLEAFQELHEEIDALGTCIDLGRMEQADFLRADAEADQRVIVDRAPELILEGIPKDSGSMVHGDVEGDVENMEKAVREKCYNAGSNAEDLSYLNIPLSAIQLDGAIKELKPLSERKTQADAHLDGRALVHKGMWNGCNCAIKVFKSADMHWNTEELHKEIASLVKLRHPHVTQLIGCAEHDNKTYVLYEMMDSDLRSLIDSRMKKMVLPNFLKEKRPFSRAKEVSIITQIARGMFYLHEKGLVHGELKCTNLLVKQRGDHIDVKVADFHCSRQLGQTPTSKYKPAHRPRWMPPEAFQHFNVDQPSDDLLMKGDVYSFAMTCYEVVTGKYPFDGVTGKAVEEKIKAGERPDLPADLSKELKSIITKCWNEDPKQRPSFQVICYLLMVDAVNLVSQFENLFSSCLPMGSVKPAGSIVPVGDIDDGKEWSVLIRDPNEEGTTDIQGIDEEAKNLPHYLKIDPSNLKPARPLGGGASAMVYEASWIGCRFAVKWLKVKHVDKLRKEVSIMMTLLHPHVIRLVGFTVLSNVNRCGIVMELMDKSLRDFMNSRINASKKKPPVPFTESEALSVITKLALGMNFLHSRDVIHGDLKCANVLVRSADSRSANLDVKIMDFGLSQFLGERSPFQQSGKVVGWWRAPEIIASTESKEHVDIDLKAADVYSFAMVCYEVITGEMPFHGMSYDLAKTLAMAGGRNLDKVDVRDELKRLLKDCWSLNPGARPKFDSILKTLAKMSA</sequence>
<comment type="caution">
    <text evidence="8">The sequence shown here is derived from an EMBL/GenBank/DDBJ whole genome shotgun (WGS) entry which is preliminary data.</text>
</comment>
<dbReference type="Proteomes" id="UP000822688">
    <property type="component" value="Chromosome 5"/>
</dbReference>
<keyword evidence="9" id="KW-1185">Reference proteome</keyword>
<dbReference type="PANTHER" id="PTHR44329:SF260">
    <property type="entry name" value="PROTEIN KINASE DOMAIN-CONTAINING PROTEIN"/>
    <property type="match status" value="1"/>
</dbReference>
<dbReference type="InterPro" id="IPR008271">
    <property type="entry name" value="Ser/Thr_kinase_AS"/>
</dbReference>
<feature type="domain" description="Protein kinase" evidence="7">
    <location>
        <begin position="555"/>
        <end position="826"/>
    </location>
</feature>
<dbReference type="EMBL" id="CM026425">
    <property type="protein sequence ID" value="KAG0576715.1"/>
    <property type="molecule type" value="Genomic_DNA"/>
</dbReference>
<dbReference type="PROSITE" id="PS50011">
    <property type="entry name" value="PROTEIN_KINASE_DOM"/>
    <property type="match status" value="2"/>
</dbReference>
<dbReference type="PROSITE" id="PS00108">
    <property type="entry name" value="PROTEIN_KINASE_ST"/>
    <property type="match status" value="1"/>
</dbReference>
<evidence type="ECO:0000256" key="6">
    <source>
        <dbReference type="PROSITE-ProRule" id="PRU10141"/>
    </source>
</evidence>
<keyword evidence="2" id="KW-0808">Transferase</keyword>
<evidence type="ECO:0000256" key="3">
    <source>
        <dbReference type="ARBA" id="ARBA00022741"/>
    </source>
</evidence>
<evidence type="ECO:0000313" key="9">
    <source>
        <dbReference type="Proteomes" id="UP000822688"/>
    </source>
</evidence>
<keyword evidence="5 6" id="KW-0067">ATP-binding</keyword>
<evidence type="ECO:0000256" key="2">
    <source>
        <dbReference type="ARBA" id="ARBA00022679"/>
    </source>
</evidence>
<gene>
    <name evidence="8" type="ORF">KC19_5G102300</name>
</gene>
<dbReference type="Pfam" id="PF22215">
    <property type="entry name" value="MLKL_N"/>
    <property type="match status" value="1"/>
</dbReference>
<accession>A0A8T0I1B9</accession>
<name>A0A8T0I1B9_CERPU</name>
<evidence type="ECO:0000256" key="4">
    <source>
        <dbReference type="ARBA" id="ARBA00022777"/>
    </source>
</evidence>
<dbReference type="Pfam" id="PF07714">
    <property type="entry name" value="PK_Tyr_Ser-Thr"/>
    <property type="match status" value="2"/>
</dbReference>
<proteinExistence type="predicted"/>
<dbReference type="InterPro" id="IPR059179">
    <property type="entry name" value="MLKL-like_MCAfunc"/>
</dbReference>
<reference evidence="8" key="1">
    <citation type="submission" date="2020-06" db="EMBL/GenBank/DDBJ databases">
        <title>WGS assembly of Ceratodon purpureus strain R40.</title>
        <authorList>
            <person name="Carey S.B."/>
            <person name="Jenkins J."/>
            <person name="Shu S."/>
            <person name="Lovell J.T."/>
            <person name="Sreedasyam A."/>
            <person name="Maumus F."/>
            <person name="Tiley G.P."/>
            <person name="Fernandez-Pozo N."/>
            <person name="Barry K."/>
            <person name="Chen C."/>
            <person name="Wang M."/>
            <person name="Lipzen A."/>
            <person name="Daum C."/>
            <person name="Saski C.A."/>
            <person name="Payton A.C."/>
            <person name="Mcbreen J.C."/>
            <person name="Conrad R.E."/>
            <person name="Kollar L.M."/>
            <person name="Olsson S."/>
            <person name="Huttunen S."/>
            <person name="Landis J.B."/>
            <person name="Wickett N.J."/>
            <person name="Johnson M.G."/>
            <person name="Rensing S.A."/>
            <person name="Grimwood J."/>
            <person name="Schmutz J."/>
            <person name="Mcdaniel S.F."/>
        </authorList>
    </citation>
    <scope>NUCLEOTIDE SEQUENCE</scope>
    <source>
        <strain evidence="8">R40</strain>
    </source>
</reference>
<keyword evidence="1" id="KW-0723">Serine/threonine-protein kinase</keyword>
<dbReference type="PROSITE" id="PS00107">
    <property type="entry name" value="PROTEIN_KINASE_ATP"/>
    <property type="match status" value="1"/>
</dbReference>
<dbReference type="InterPro" id="IPR017441">
    <property type="entry name" value="Protein_kinase_ATP_BS"/>
</dbReference>
<evidence type="ECO:0000259" key="7">
    <source>
        <dbReference type="PROSITE" id="PS50011"/>
    </source>
</evidence>
<dbReference type="AlphaFoldDB" id="A0A8T0I1B9"/>
<evidence type="ECO:0000256" key="5">
    <source>
        <dbReference type="ARBA" id="ARBA00022840"/>
    </source>
</evidence>
<dbReference type="EMBL" id="CM026425">
    <property type="protein sequence ID" value="KAG0576713.1"/>
    <property type="molecule type" value="Genomic_DNA"/>
</dbReference>
<dbReference type="InterPro" id="IPR036537">
    <property type="entry name" value="Adaptor_Cbl_N_dom_sf"/>
</dbReference>
<dbReference type="GO" id="GO:0004674">
    <property type="term" value="F:protein serine/threonine kinase activity"/>
    <property type="evidence" value="ECO:0007669"/>
    <property type="project" value="UniProtKB-KW"/>
</dbReference>
<keyword evidence="4" id="KW-0418">Kinase</keyword>
<dbReference type="Gene3D" id="1.20.930.20">
    <property type="entry name" value="Adaptor protein Cbl, N-terminal domain"/>
    <property type="match status" value="1"/>
</dbReference>
<keyword evidence="3 6" id="KW-0547">Nucleotide-binding</keyword>
<evidence type="ECO:0000256" key="1">
    <source>
        <dbReference type="ARBA" id="ARBA00022527"/>
    </source>
</evidence>
<feature type="domain" description="Protein kinase" evidence="7">
    <location>
        <begin position="188"/>
        <end position="479"/>
    </location>
</feature>
<dbReference type="InterPro" id="IPR000719">
    <property type="entry name" value="Prot_kinase_dom"/>
</dbReference>
<dbReference type="InterPro" id="IPR001245">
    <property type="entry name" value="Ser-Thr/Tyr_kinase_cat_dom"/>
</dbReference>
<dbReference type="GO" id="GO:0007166">
    <property type="term" value="P:cell surface receptor signaling pathway"/>
    <property type="evidence" value="ECO:0007669"/>
    <property type="project" value="InterPro"/>
</dbReference>
<feature type="binding site" evidence="6">
    <location>
        <position position="582"/>
    </location>
    <ligand>
        <name>ATP</name>
        <dbReference type="ChEBI" id="CHEBI:30616"/>
    </ligand>
</feature>
<protein>
    <recommendedName>
        <fullName evidence="7">Protein kinase domain-containing protein</fullName>
    </recommendedName>
</protein>
<dbReference type="InterPro" id="IPR051681">
    <property type="entry name" value="Ser/Thr_Kinases-Pseudokinases"/>
</dbReference>
<dbReference type="InterPro" id="IPR054000">
    <property type="entry name" value="MLKL_N"/>
</dbReference>
<dbReference type="InterPro" id="IPR011009">
    <property type="entry name" value="Kinase-like_dom_sf"/>
</dbReference>
<dbReference type="CDD" id="cd21037">
    <property type="entry name" value="MLKL_NTD"/>
    <property type="match status" value="1"/>
</dbReference>
<dbReference type="EMBL" id="CM026425">
    <property type="protein sequence ID" value="KAG0576714.1"/>
    <property type="molecule type" value="Genomic_DNA"/>
</dbReference>
<evidence type="ECO:0000313" key="8">
    <source>
        <dbReference type="EMBL" id="KAG0576715.1"/>
    </source>
</evidence>
<dbReference type="PANTHER" id="PTHR44329">
    <property type="entry name" value="SERINE/THREONINE-PROTEIN KINASE TNNI3K-RELATED"/>
    <property type="match status" value="1"/>
</dbReference>
<dbReference type="SMART" id="SM00220">
    <property type="entry name" value="S_TKc"/>
    <property type="match status" value="2"/>
</dbReference>
<organism evidence="8 9">
    <name type="scientific">Ceratodon purpureus</name>
    <name type="common">Fire moss</name>
    <name type="synonym">Dicranum purpureum</name>
    <dbReference type="NCBI Taxonomy" id="3225"/>
    <lineage>
        <taxon>Eukaryota</taxon>
        <taxon>Viridiplantae</taxon>
        <taxon>Streptophyta</taxon>
        <taxon>Embryophyta</taxon>
        <taxon>Bryophyta</taxon>
        <taxon>Bryophytina</taxon>
        <taxon>Bryopsida</taxon>
        <taxon>Dicranidae</taxon>
        <taxon>Pseudoditrichales</taxon>
        <taxon>Ditrichaceae</taxon>
        <taxon>Ceratodon</taxon>
    </lineage>
</organism>
<dbReference type="SUPFAM" id="SSF56112">
    <property type="entry name" value="Protein kinase-like (PK-like)"/>
    <property type="match status" value="2"/>
</dbReference>